<dbReference type="InterPro" id="IPR036366">
    <property type="entry name" value="PGBDSf"/>
</dbReference>
<dbReference type="Gene3D" id="1.10.101.10">
    <property type="entry name" value="PGBD-like superfamily/PGBD"/>
    <property type="match status" value="1"/>
</dbReference>
<gene>
    <name evidence="2" type="ORF">I5M27_10010</name>
</gene>
<dbReference type="RefSeq" id="WP_200506073.1">
    <property type="nucleotide sequence ID" value="NZ_JAEHFX010000004.1"/>
</dbReference>
<reference evidence="2 3" key="1">
    <citation type="submission" date="2020-12" db="EMBL/GenBank/DDBJ databases">
        <title>Bacterial novel species Adhaeribacter sp. BT258 isolated from soil.</title>
        <authorList>
            <person name="Jung H.-Y."/>
        </authorList>
    </citation>
    <scope>NUCLEOTIDE SEQUENCE [LARGE SCALE GENOMIC DNA]</scope>
    <source>
        <strain evidence="2 3">BT258</strain>
    </source>
</reference>
<dbReference type="Proteomes" id="UP000644147">
    <property type="component" value="Unassembled WGS sequence"/>
</dbReference>
<comment type="caution">
    <text evidence="2">The sequence shown here is derived from an EMBL/GenBank/DDBJ whole genome shotgun (WGS) entry which is preliminary data.</text>
</comment>
<dbReference type="Pfam" id="PF01471">
    <property type="entry name" value="PG_binding_1"/>
    <property type="match status" value="1"/>
</dbReference>
<organism evidence="2 3">
    <name type="scientific">Adhaeribacter terrigena</name>
    <dbReference type="NCBI Taxonomy" id="2793070"/>
    <lineage>
        <taxon>Bacteria</taxon>
        <taxon>Pseudomonadati</taxon>
        <taxon>Bacteroidota</taxon>
        <taxon>Cytophagia</taxon>
        <taxon>Cytophagales</taxon>
        <taxon>Hymenobacteraceae</taxon>
        <taxon>Adhaeribacter</taxon>
    </lineage>
</organism>
<evidence type="ECO:0000313" key="2">
    <source>
        <dbReference type="EMBL" id="MBK0403321.1"/>
    </source>
</evidence>
<name>A0ABS1C1Q6_9BACT</name>
<sequence length="267" mass="30091">MQKTHYLKELQLAKSCSLGSRGPDVKRIQEWLNLWAYKLPTLLRIKIDGDFGPATAAAVIAFKKTLGISPEKLTSQVNADVFAELTKPIKQAFTFKPQGLAVRKSLLLCAEQHLQQNAREIGFNEGPWVRSYMNGQEGKSWPWCMGFVQTVFDQALSFSDKKYTDFMPATFSCDVLGQHALKQKNLLRNKDLKRNSALVKPGDLFLVSNTSLDWTHTGIIEKVEGNIFYTLEGNTNLAGSREGVAVMRRLRNFHTNPLDVIRFPELG</sequence>
<dbReference type="SUPFAM" id="SSF47090">
    <property type="entry name" value="PGBD-like"/>
    <property type="match status" value="1"/>
</dbReference>
<protein>
    <submittedName>
        <fullName evidence="2">Peptidoglycan-binding protein</fullName>
    </submittedName>
</protein>
<dbReference type="InterPro" id="IPR002477">
    <property type="entry name" value="Peptidoglycan-bd-like"/>
</dbReference>
<evidence type="ECO:0000313" key="3">
    <source>
        <dbReference type="Proteomes" id="UP000644147"/>
    </source>
</evidence>
<keyword evidence="3" id="KW-1185">Reference proteome</keyword>
<proteinExistence type="predicted"/>
<dbReference type="EMBL" id="JAEHFX010000004">
    <property type="protein sequence ID" value="MBK0403321.1"/>
    <property type="molecule type" value="Genomic_DNA"/>
</dbReference>
<feature type="domain" description="Peptidoglycan binding-like" evidence="1">
    <location>
        <begin position="21"/>
        <end position="69"/>
    </location>
</feature>
<dbReference type="InterPro" id="IPR036365">
    <property type="entry name" value="PGBD-like_sf"/>
</dbReference>
<accession>A0ABS1C1Q6</accession>
<evidence type="ECO:0000259" key="1">
    <source>
        <dbReference type="Pfam" id="PF01471"/>
    </source>
</evidence>